<protein>
    <recommendedName>
        <fullName evidence="5">Lipoprotein</fullName>
    </recommendedName>
</protein>
<organism evidence="3 4">
    <name type="scientific">Ruminococcus flavefaciens</name>
    <dbReference type="NCBI Taxonomy" id="1265"/>
    <lineage>
        <taxon>Bacteria</taxon>
        <taxon>Bacillati</taxon>
        <taxon>Bacillota</taxon>
        <taxon>Clostridia</taxon>
        <taxon>Eubacteriales</taxon>
        <taxon>Oscillospiraceae</taxon>
        <taxon>Ruminococcus</taxon>
    </lineage>
</organism>
<dbReference type="Gene3D" id="2.60.40.680">
    <property type="match status" value="1"/>
</dbReference>
<accession>A0A1M7LYL7</accession>
<keyword evidence="2" id="KW-0732">Signal</keyword>
<dbReference type="PROSITE" id="PS51257">
    <property type="entry name" value="PROKAR_LIPOPROTEIN"/>
    <property type="match status" value="1"/>
</dbReference>
<dbReference type="RefSeq" id="WP_207647111.1">
    <property type="nucleotide sequence ID" value="NZ_FRCT01000017.1"/>
</dbReference>
<feature type="chain" id="PRO_5038492877" description="Lipoprotein" evidence="2">
    <location>
        <begin position="26"/>
        <end position="284"/>
    </location>
</feature>
<dbReference type="AlphaFoldDB" id="A0A1M7LYL7"/>
<reference evidence="3 4" key="1">
    <citation type="submission" date="2016-11" db="EMBL/GenBank/DDBJ databases">
        <authorList>
            <person name="Jaros S."/>
            <person name="Januszkiewicz K."/>
            <person name="Wedrychowicz H."/>
        </authorList>
    </citation>
    <scope>NUCLEOTIDE SEQUENCE [LARGE SCALE GENOMIC DNA]</scope>
    <source>
        <strain evidence="3 4">Y1</strain>
    </source>
</reference>
<feature type="region of interest" description="Disordered" evidence="1">
    <location>
        <begin position="206"/>
        <end position="284"/>
    </location>
</feature>
<feature type="compositionally biased region" description="Low complexity" evidence="1">
    <location>
        <begin position="264"/>
        <end position="284"/>
    </location>
</feature>
<evidence type="ECO:0000256" key="2">
    <source>
        <dbReference type="SAM" id="SignalP"/>
    </source>
</evidence>
<evidence type="ECO:0000313" key="4">
    <source>
        <dbReference type="Proteomes" id="UP000184394"/>
    </source>
</evidence>
<proteinExistence type="predicted"/>
<evidence type="ECO:0008006" key="5">
    <source>
        <dbReference type="Google" id="ProtNLM"/>
    </source>
</evidence>
<feature type="signal peptide" evidence="2">
    <location>
        <begin position="1"/>
        <end position="25"/>
    </location>
</feature>
<feature type="compositionally biased region" description="Low complexity" evidence="1">
    <location>
        <begin position="208"/>
        <end position="255"/>
    </location>
</feature>
<evidence type="ECO:0000313" key="3">
    <source>
        <dbReference type="EMBL" id="SHM83370.1"/>
    </source>
</evidence>
<evidence type="ECO:0000256" key="1">
    <source>
        <dbReference type="SAM" id="MobiDB-lite"/>
    </source>
</evidence>
<gene>
    <name evidence="3" type="ORF">SAMN04487860_1173</name>
</gene>
<dbReference type="Proteomes" id="UP000184394">
    <property type="component" value="Unassembled WGS sequence"/>
</dbReference>
<feature type="non-terminal residue" evidence="3">
    <location>
        <position position="284"/>
    </location>
</feature>
<name>A0A1M7LYL7_RUMFL</name>
<sequence>MNKILKKVTAIAAALSVSCISPVTSAYGAGSATGDKYELNGIDPEKSTVKPTLSLSQIEISLEEAKKSPVQSIEMSIKGASRQYVATGIHVRYDDRLKLELRDEELAEKGPAIRRLGTELSEEDNTIFLVTAGSGDYGLDGVMWTFDLRLPDNVKEGDLFPVNIEYDIENDLFASIGNKANSKYMEAWVFTKGIEQGYIKIKGGDEQTTTSTTATETTTTTTSTTTVKPTETTKKTTTITTTETTSASTTEVTTTDRSYWTGPSLTSTTTVKPTTETTKKTTST</sequence>
<dbReference type="EMBL" id="FRCT01000017">
    <property type="protein sequence ID" value="SHM83370.1"/>
    <property type="molecule type" value="Genomic_DNA"/>
</dbReference>